<dbReference type="PANTHER" id="PTHR10900">
    <property type="entry name" value="PERIOSTIN-RELATED"/>
    <property type="match status" value="1"/>
</dbReference>
<reference evidence="3" key="1">
    <citation type="submission" date="2023-11" db="EMBL/GenBank/DDBJ databases">
        <authorList>
            <person name="Alioto T."/>
            <person name="Alioto T."/>
            <person name="Gomez Garrido J."/>
        </authorList>
    </citation>
    <scope>NUCLEOTIDE SEQUENCE</scope>
</reference>
<dbReference type="PROSITE" id="PS50213">
    <property type="entry name" value="FAS1"/>
    <property type="match status" value="1"/>
</dbReference>
<dbReference type="InterPro" id="IPR050904">
    <property type="entry name" value="Adhesion/Biosynth-related"/>
</dbReference>
<feature type="chain" id="PRO_5042549097" description="FAS1 domain-containing protein" evidence="1">
    <location>
        <begin position="25"/>
        <end position="357"/>
    </location>
</feature>
<gene>
    <name evidence="3" type="ORF">LECACI_7A008086</name>
</gene>
<feature type="domain" description="FAS1" evidence="2">
    <location>
        <begin position="33"/>
        <end position="196"/>
    </location>
</feature>
<evidence type="ECO:0000259" key="2">
    <source>
        <dbReference type="PROSITE" id="PS50213"/>
    </source>
</evidence>
<dbReference type="Gene3D" id="2.30.180.10">
    <property type="entry name" value="FAS1 domain"/>
    <property type="match status" value="2"/>
</dbReference>
<name>A0AAI8Z5R2_9PEZI</name>
<sequence length="357" mass="38175">MFGRVNAASALCALVASRVALSHATPQTSGQKLEPLLTTISRTPELSKFYALIGSTGDDGRKPGADLEERFNLEGASRNFTIFAPTNNAFASLPPQLAVNLTSGLNYPLLLALIRSHIAESYIPPGNLLSSLPQIESVQGFPLSIDHSGRIVTNKGLTTTTSKPIPFQAQILKDQHGTPSSIPASNGIIYKIDGILDPWITYFGQDIPSGPTINVQRREGTMSDFLLSNPNLTRLTAALERVDPDFLHNRLSLAPDGQATTYFAPSNRAFEILPPGAMDKALESGNAALTAYLLGFGLCKGGGGGVRVFESERSGFEVVMEPQGREVGNGRVEERICPGNGCVVVVGRWLDPLYGVL</sequence>
<evidence type="ECO:0000313" key="3">
    <source>
        <dbReference type="EMBL" id="CAK4032928.1"/>
    </source>
</evidence>
<dbReference type="SUPFAM" id="SSF82153">
    <property type="entry name" value="FAS1 domain"/>
    <property type="match status" value="2"/>
</dbReference>
<dbReference type="InterPro" id="IPR036378">
    <property type="entry name" value="FAS1_dom_sf"/>
</dbReference>
<keyword evidence="1" id="KW-0732">Signal</keyword>
<comment type="caution">
    <text evidence="3">The sequence shown here is derived from an EMBL/GenBank/DDBJ whole genome shotgun (WGS) entry which is preliminary data.</text>
</comment>
<organism evidence="3 4">
    <name type="scientific">Lecanosticta acicola</name>
    <dbReference type="NCBI Taxonomy" id="111012"/>
    <lineage>
        <taxon>Eukaryota</taxon>
        <taxon>Fungi</taxon>
        <taxon>Dikarya</taxon>
        <taxon>Ascomycota</taxon>
        <taxon>Pezizomycotina</taxon>
        <taxon>Dothideomycetes</taxon>
        <taxon>Dothideomycetidae</taxon>
        <taxon>Mycosphaerellales</taxon>
        <taxon>Mycosphaerellaceae</taxon>
        <taxon>Lecanosticta</taxon>
    </lineage>
</organism>
<dbReference type="EMBL" id="CAVMBE010000074">
    <property type="protein sequence ID" value="CAK4032928.1"/>
    <property type="molecule type" value="Genomic_DNA"/>
</dbReference>
<dbReference type="PANTHER" id="PTHR10900:SF125">
    <property type="entry name" value="FAS1 DOMAIN-CONTAINING PROTEIN YLR001C"/>
    <property type="match status" value="1"/>
</dbReference>
<dbReference type="Proteomes" id="UP001296104">
    <property type="component" value="Unassembled WGS sequence"/>
</dbReference>
<protein>
    <recommendedName>
        <fullName evidence="2">FAS1 domain-containing protein</fullName>
    </recommendedName>
</protein>
<keyword evidence="4" id="KW-1185">Reference proteome</keyword>
<dbReference type="InterPro" id="IPR000782">
    <property type="entry name" value="FAS1_domain"/>
</dbReference>
<proteinExistence type="predicted"/>
<dbReference type="SMART" id="SM00554">
    <property type="entry name" value="FAS1"/>
    <property type="match status" value="1"/>
</dbReference>
<dbReference type="AlphaFoldDB" id="A0AAI8Z5R2"/>
<evidence type="ECO:0000256" key="1">
    <source>
        <dbReference type="SAM" id="SignalP"/>
    </source>
</evidence>
<dbReference type="Pfam" id="PF02469">
    <property type="entry name" value="Fasciclin"/>
    <property type="match status" value="1"/>
</dbReference>
<evidence type="ECO:0000313" key="4">
    <source>
        <dbReference type="Proteomes" id="UP001296104"/>
    </source>
</evidence>
<accession>A0AAI8Z5R2</accession>
<feature type="signal peptide" evidence="1">
    <location>
        <begin position="1"/>
        <end position="24"/>
    </location>
</feature>